<dbReference type="InterPro" id="IPR003012">
    <property type="entry name" value="Tet_transcr_reg_TetR"/>
</dbReference>
<dbReference type="PRINTS" id="PR00400">
    <property type="entry name" value="TETREPRESSOR"/>
</dbReference>
<keyword evidence="2" id="KW-0805">Transcription regulation</keyword>
<feature type="DNA-binding region" description="H-T-H motif" evidence="5">
    <location>
        <begin position="32"/>
        <end position="51"/>
    </location>
</feature>
<evidence type="ECO:0000313" key="8">
    <source>
        <dbReference type="Proteomes" id="UP000680750"/>
    </source>
</evidence>
<dbReference type="InterPro" id="IPR009057">
    <property type="entry name" value="Homeodomain-like_sf"/>
</dbReference>
<dbReference type="GO" id="GO:0046677">
    <property type="term" value="P:response to antibiotic"/>
    <property type="evidence" value="ECO:0007669"/>
    <property type="project" value="InterPro"/>
</dbReference>
<evidence type="ECO:0000256" key="1">
    <source>
        <dbReference type="ARBA" id="ARBA00022491"/>
    </source>
</evidence>
<dbReference type="EMBL" id="AP023354">
    <property type="protein sequence ID" value="BCJ28390.1"/>
    <property type="molecule type" value="Genomic_DNA"/>
</dbReference>
<dbReference type="KEGG" id="aser:Asera_24980"/>
<dbReference type="AlphaFoldDB" id="A0A810KYT2"/>
<dbReference type="SUPFAM" id="SSF48498">
    <property type="entry name" value="Tetracyclin repressor-like, C-terminal domain"/>
    <property type="match status" value="1"/>
</dbReference>
<keyword evidence="8" id="KW-1185">Reference proteome</keyword>
<protein>
    <submittedName>
        <fullName evidence="7">Putative transcriptional regulator, TetR family (Tetracyclin resistance)</fullName>
    </submittedName>
</protein>
<dbReference type="Proteomes" id="UP000680750">
    <property type="component" value="Chromosome"/>
</dbReference>
<evidence type="ECO:0000256" key="2">
    <source>
        <dbReference type="ARBA" id="ARBA00023015"/>
    </source>
</evidence>
<dbReference type="InterPro" id="IPR050109">
    <property type="entry name" value="HTH-type_TetR-like_transc_reg"/>
</dbReference>
<sequence length="221" mass="24078">MSKVRTGSRLHREAIAAAGLRLLDDTGLDGLTMRAVAAALDVQAPALYWHIRNKQELLDAMAERIFVAVADGVHAPAAGDDWMRWSADVVRRLRRELLRHRDGARVLAGTDVSHPAVHGVIELTLRTLTDAGFGARQAARAFPTLLHYTIGFTIEEQARAGEAYPENPYEPERMAQTIDPARFPLTAATIGDMFDPDTDAAFDEGLQLILTGMAALLPADS</sequence>
<gene>
    <name evidence="7" type="ORF">Asera_24980</name>
</gene>
<keyword evidence="1" id="KW-0678">Repressor</keyword>
<dbReference type="GO" id="GO:0003700">
    <property type="term" value="F:DNA-binding transcription factor activity"/>
    <property type="evidence" value="ECO:0007669"/>
    <property type="project" value="TreeGrafter"/>
</dbReference>
<keyword evidence="3 5" id="KW-0238">DNA-binding</keyword>
<dbReference type="Pfam" id="PF00440">
    <property type="entry name" value="TetR_N"/>
    <property type="match status" value="1"/>
</dbReference>
<organism evidence="7 8">
    <name type="scientific">Actinocatenispora sera</name>
    <dbReference type="NCBI Taxonomy" id="390989"/>
    <lineage>
        <taxon>Bacteria</taxon>
        <taxon>Bacillati</taxon>
        <taxon>Actinomycetota</taxon>
        <taxon>Actinomycetes</taxon>
        <taxon>Micromonosporales</taxon>
        <taxon>Micromonosporaceae</taxon>
        <taxon>Actinocatenispora</taxon>
    </lineage>
</organism>
<evidence type="ECO:0000256" key="4">
    <source>
        <dbReference type="ARBA" id="ARBA00023163"/>
    </source>
</evidence>
<dbReference type="Gene3D" id="1.10.357.10">
    <property type="entry name" value="Tetracycline Repressor, domain 2"/>
    <property type="match status" value="1"/>
</dbReference>
<dbReference type="PANTHER" id="PTHR30055:SF151">
    <property type="entry name" value="TRANSCRIPTIONAL REGULATORY PROTEIN"/>
    <property type="match status" value="1"/>
</dbReference>
<dbReference type="SUPFAM" id="SSF46689">
    <property type="entry name" value="Homeodomain-like"/>
    <property type="match status" value="1"/>
</dbReference>
<evidence type="ECO:0000256" key="5">
    <source>
        <dbReference type="PROSITE-ProRule" id="PRU00335"/>
    </source>
</evidence>
<evidence type="ECO:0000313" key="7">
    <source>
        <dbReference type="EMBL" id="BCJ28390.1"/>
    </source>
</evidence>
<keyword evidence="4" id="KW-0804">Transcription</keyword>
<dbReference type="GO" id="GO:0000976">
    <property type="term" value="F:transcription cis-regulatory region binding"/>
    <property type="evidence" value="ECO:0007669"/>
    <property type="project" value="TreeGrafter"/>
</dbReference>
<dbReference type="Gene3D" id="1.10.10.60">
    <property type="entry name" value="Homeodomain-like"/>
    <property type="match status" value="1"/>
</dbReference>
<dbReference type="InterPro" id="IPR001647">
    <property type="entry name" value="HTH_TetR"/>
</dbReference>
<accession>A0A810KYT2</accession>
<dbReference type="InterPro" id="IPR004111">
    <property type="entry name" value="Repressor_TetR_C"/>
</dbReference>
<reference evidence="7" key="1">
    <citation type="submission" date="2020-08" db="EMBL/GenBank/DDBJ databases">
        <title>Whole genome shotgun sequence of Actinocatenispora sera NBRC 101916.</title>
        <authorList>
            <person name="Komaki H."/>
            <person name="Tamura T."/>
        </authorList>
    </citation>
    <scope>NUCLEOTIDE SEQUENCE</scope>
    <source>
        <strain evidence="7">NBRC 101916</strain>
    </source>
</reference>
<dbReference type="Pfam" id="PF02909">
    <property type="entry name" value="TetR_C_1"/>
    <property type="match status" value="1"/>
</dbReference>
<proteinExistence type="predicted"/>
<evidence type="ECO:0000259" key="6">
    <source>
        <dbReference type="PROSITE" id="PS50977"/>
    </source>
</evidence>
<dbReference type="PROSITE" id="PS50977">
    <property type="entry name" value="HTH_TETR_2"/>
    <property type="match status" value="1"/>
</dbReference>
<dbReference type="PANTHER" id="PTHR30055">
    <property type="entry name" value="HTH-TYPE TRANSCRIPTIONAL REGULATOR RUTR"/>
    <property type="match status" value="1"/>
</dbReference>
<name>A0A810KYT2_9ACTN</name>
<dbReference type="GO" id="GO:0045892">
    <property type="term" value="P:negative regulation of DNA-templated transcription"/>
    <property type="evidence" value="ECO:0007669"/>
    <property type="project" value="InterPro"/>
</dbReference>
<feature type="domain" description="HTH tetR-type" evidence="6">
    <location>
        <begin position="9"/>
        <end position="69"/>
    </location>
</feature>
<evidence type="ECO:0000256" key="3">
    <source>
        <dbReference type="ARBA" id="ARBA00023125"/>
    </source>
</evidence>
<dbReference type="InterPro" id="IPR036271">
    <property type="entry name" value="Tet_transcr_reg_TetR-rel_C_sf"/>
</dbReference>
<dbReference type="RefSeq" id="WP_244843850.1">
    <property type="nucleotide sequence ID" value="NZ_AP023354.1"/>
</dbReference>
<dbReference type="PRINTS" id="PR00455">
    <property type="entry name" value="HTHTETR"/>
</dbReference>